<dbReference type="InterPro" id="IPR013087">
    <property type="entry name" value="Znf_C2H2_type"/>
</dbReference>
<comment type="similarity">
    <text evidence="1">Belongs to the teashirt C2H2-type zinc-finger protein family.</text>
</comment>
<proteinExistence type="inferred from homology"/>
<evidence type="ECO:0000256" key="10">
    <source>
        <dbReference type="ARBA" id="ARBA00023163"/>
    </source>
</evidence>
<dbReference type="PANTHER" id="PTHR12487:SF7">
    <property type="entry name" value="PROTEIN TEASHIRT-RELATED"/>
    <property type="match status" value="1"/>
</dbReference>
<dbReference type="InterPro" id="IPR027008">
    <property type="entry name" value="Teashirt_fam"/>
</dbReference>
<sequence>EREGHIQMHLVQRDLSFLSGLTTHMKETKHFGSPPGGPFKSLSPTPPTHPISPPLPKASSPLEQPKKRDILKEQLPIPRKLVRGQDVWLGKGEEQTRNILKCMWCGESFRSLEAMTKHMQATKHYTKVISQDQLSSWKGPASPPSPPKEPFWLAGYVKPVFLTSRSQRTHDESGHGSPPPTMMQPGPRRHPHHQRRKTKEVTPRQEALGTRAVLGEGATMKFPCDKCGISFPFHLFADHIRHCTVLLSPEEP</sequence>
<keyword evidence="8" id="KW-0805">Transcription regulation</keyword>
<evidence type="ECO:0000256" key="8">
    <source>
        <dbReference type="ARBA" id="ARBA00023015"/>
    </source>
</evidence>
<dbReference type="PANTHER" id="PTHR12487">
    <property type="entry name" value="TEASHIRT-RELATED"/>
    <property type="match status" value="1"/>
</dbReference>
<feature type="region of interest" description="Disordered" evidence="13">
    <location>
        <begin position="30"/>
        <end position="64"/>
    </location>
</feature>
<reference evidence="16" key="1">
    <citation type="submission" date="2021-01" db="EMBL/GenBank/DDBJ databases">
        <title>Caligus Genome Assembly.</title>
        <authorList>
            <person name="Gallardo-Escarate C."/>
        </authorList>
    </citation>
    <scope>NUCLEOTIDE SEQUENCE [LARGE SCALE GENOMIC DNA]</scope>
</reference>
<feature type="non-terminal residue" evidence="15">
    <location>
        <position position="1"/>
    </location>
</feature>
<dbReference type="GO" id="GO:0000981">
    <property type="term" value="F:DNA-binding transcription factor activity, RNA polymerase II-specific"/>
    <property type="evidence" value="ECO:0007669"/>
    <property type="project" value="TreeGrafter"/>
</dbReference>
<keyword evidence="4" id="KW-0479">Metal-binding</keyword>
<name>A0A7T8KF39_CALRO</name>
<evidence type="ECO:0000256" key="5">
    <source>
        <dbReference type="ARBA" id="ARBA00022737"/>
    </source>
</evidence>
<accession>A0A7T8KF39</accession>
<evidence type="ECO:0000256" key="13">
    <source>
        <dbReference type="SAM" id="MobiDB-lite"/>
    </source>
</evidence>
<keyword evidence="7" id="KW-0862">Zinc</keyword>
<keyword evidence="3" id="KW-0678">Repressor</keyword>
<keyword evidence="10" id="KW-0804">Transcription</keyword>
<gene>
    <name evidence="15" type="ORF">FKW44_007476</name>
</gene>
<evidence type="ECO:0000256" key="11">
    <source>
        <dbReference type="ARBA" id="ARBA00023242"/>
    </source>
</evidence>
<feature type="non-terminal residue" evidence="15">
    <location>
        <position position="252"/>
    </location>
</feature>
<evidence type="ECO:0000256" key="4">
    <source>
        <dbReference type="ARBA" id="ARBA00022723"/>
    </source>
</evidence>
<dbReference type="InterPro" id="IPR041661">
    <property type="entry name" value="ZN622/Rei1/Reh1_Znf-C2H2"/>
</dbReference>
<keyword evidence="6 12" id="KW-0863">Zinc-finger</keyword>
<feature type="compositionally biased region" description="Pro residues" evidence="13">
    <location>
        <begin position="44"/>
        <end position="56"/>
    </location>
</feature>
<dbReference type="PROSITE" id="PS50157">
    <property type="entry name" value="ZINC_FINGER_C2H2_2"/>
    <property type="match status" value="1"/>
</dbReference>
<evidence type="ECO:0000256" key="2">
    <source>
        <dbReference type="ARBA" id="ARBA00022473"/>
    </source>
</evidence>
<evidence type="ECO:0000256" key="9">
    <source>
        <dbReference type="ARBA" id="ARBA00023125"/>
    </source>
</evidence>
<keyword evidence="9" id="KW-0238">DNA-binding</keyword>
<protein>
    <recommendedName>
        <fullName evidence="14">C2H2-type domain-containing protein</fullName>
    </recommendedName>
</protein>
<dbReference type="GO" id="GO:0003677">
    <property type="term" value="F:DNA binding"/>
    <property type="evidence" value="ECO:0007669"/>
    <property type="project" value="UniProtKB-KW"/>
</dbReference>
<dbReference type="Pfam" id="PF12756">
    <property type="entry name" value="zf-C2H2_2"/>
    <property type="match status" value="1"/>
</dbReference>
<feature type="compositionally biased region" description="Basic residues" evidence="13">
    <location>
        <begin position="187"/>
        <end position="198"/>
    </location>
</feature>
<evidence type="ECO:0000259" key="14">
    <source>
        <dbReference type="PROSITE" id="PS50157"/>
    </source>
</evidence>
<dbReference type="OrthoDB" id="5815793at2759"/>
<evidence type="ECO:0000256" key="7">
    <source>
        <dbReference type="ARBA" id="ARBA00022833"/>
    </source>
</evidence>
<keyword evidence="16" id="KW-1185">Reference proteome</keyword>
<dbReference type="GO" id="GO:0008270">
    <property type="term" value="F:zinc ion binding"/>
    <property type="evidence" value="ECO:0007669"/>
    <property type="project" value="UniProtKB-KW"/>
</dbReference>
<evidence type="ECO:0000256" key="12">
    <source>
        <dbReference type="PROSITE-ProRule" id="PRU00042"/>
    </source>
</evidence>
<dbReference type="EMBL" id="CP045894">
    <property type="protein sequence ID" value="QQP54593.1"/>
    <property type="molecule type" value="Genomic_DNA"/>
</dbReference>
<keyword evidence="11" id="KW-0539">Nucleus</keyword>
<evidence type="ECO:0000256" key="3">
    <source>
        <dbReference type="ARBA" id="ARBA00022491"/>
    </source>
</evidence>
<evidence type="ECO:0000313" key="15">
    <source>
        <dbReference type="EMBL" id="QQP54593.1"/>
    </source>
</evidence>
<dbReference type="Proteomes" id="UP000595437">
    <property type="component" value="Chromosome 5"/>
</dbReference>
<feature type="domain" description="C2H2-type" evidence="14">
    <location>
        <begin position="100"/>
        <end position="124"/>
    </location>
</feature>
<keyword evidence="5" id="KW-0677">Repeat</keyword>
<dbReference type="PROSITE" id="PS00028">
    <property type="entry name" value="ZINC_FINGER_C2H2_1"/>
    <property type="match status" value="1"/>
</dbReference>
<evidence type="ECO:0000313" key="16">
    <source>
        <dbReference type="Proteomes" id="UP000595437"/>
    </source>
</evidence>
<organism evidence="15 16">
    <name type="scientific">Caligus rogercresseyi</name>
    <name type="common">Sea louse</name>
    <dbReference type="NCBI Taxonomy" id="217165"/>
    <lineage>
        <taxon>Eukaryota</taxon>
        <taxon>Metazoa</taxon>
        <taxon>Ecdysozoa</taxon>
        <taxon>Arthropoda</taxon>
        <taxon>Crustacea</taxon>
        <taxon>Multicrustacea</taxon>
        <taxon>Hexanauplia</taxon>
        <taxon>Copepoda</taxon>
        <taxon>Siphonostomatoida</taxon>
        <taxon>Caligidae</taxon>
        <taxon>Caligus</taxon>
    </lineage>
</organism>
<dbReference type="SMART" id="SM00355">
    <property type="entry name" value="ZnF_C2H2"/>
    <property type="match status" value="2"/>
</dbReference>
<keyword evidence="2" id="KW-0217">Developmental protein</keyword>
<evidence type="ECO:0000256" key="1">
    <source>
        <dbReference type="ARBA" id="ARBA00007158"/>
    </source>
</evidence>
<evidence type="ECO:0000256" key="6">
    <source>
        <dbReference type="ARBA" id="ARBA00022771"/>
    </source>
</evidence>
<feature type="region of interest" description="Disordered" evidence="13">
    <location>
        <begin position="166"/>
        <end position="205"/>
    </location>
</feature>
<dbReference type="AlphaFoldDB" id="A0A7T8KF39"/>
<dbReference type="GO" id="GO:0005634">
    <property type="term" value="C:nucleus"/>
    <property type="evidence" value="ECO:0007669"/>
    <property type="project" value="TreeGrafter"/>
</dbReference>